<accession>A0A5B7EFC4</accession>
<sequence>MENPFAPRTEKAKARTALLFDSSGKHLHCQLVMTFTSSPGHAYRPVSILHLSSFVYLITGIRKPVNHKAVY</sequence>
<dbReference type="AlphaFoldDB" id="A0A5B7EFC4"/>
<keyword evidence="2" id="KW-1185">Reference proteome</keyword>
<proteinExistence type="predicted"/>
<evidence type="ECO:0000313" key="2">
    <source>
        <dbReference type="Proteomes" id="UP000324222"/>
    </source>
</evidence>
<organism evidence="1 2">
    <name type="scientific">Portunus trituberculatus</name>
    <name type="common">Swimming crab</name>
    <name type="synonym">Neptunus trituberculatus</name>
    <dbReference type="NCBI Taxonomy" id="210409"/>
    <lineage>
        <taxon>Eukaryota</taxon>
        <taxon>Metazoa</taxon>
        <taxon>Ecdysozoa</taxon>
        <taxon>Arthropoda</taxon>
        <taxon>Crustacea</taxon>
        <taxon>Multicrustacea</taxon>
        <taxon>Malacostraca</taxon>
        <taxon>Eumalacostraca</taxon>
        <taxon>Eucarida</taxon>
        <taxon>Decapoda</taxon>
        <taxon>Pleocyemata</taxon>
        <taxon>Brachyura</taxon>
        <taxon>Eubrachyura</taxon>
        <taxon>Portunoidea</taxon>
        <taxon>Portunidae</taxon>
        <taxon>Portuninae</taxon>
        <taxon>Portunus</taxon>
    </lineage>
</organism>
<gene>
    <name evidence="1" type="ORF">E2C01_026410</name>
</gene>
<dbReference type="EMBL" id="VSRR010002754">
    <property type="protein sequence ID" value="MPC33070.1"/>
    <property type="molecule type" value="Genomic_DNA"/>
</dbReference>
<protein>
    <submittedName>
        <fullName evidence="1">Uncharacterized protein</fullName>
    </submittedName>
</protein>
<name>A0A5B7EFC4_PORTR</name>
<dbReference type="Proteomes" id="UP000324222">
    <property type="component" value="Unassembled WGS sequence"/>
</dbReference>
<reference evidence="1 2" key="1">
    <citation type="submission" date="2019-05" db="EMBL/GenBank/DDBJ databases">
        <title>Another draft genome of Portunus trituberculatus and its Hox gene families provides insights of decapod evolution.</title>
        <authorList>
            <person name="Jeong J.-H."/>
            <person name="Song I."/>
            <person name="Kim S."/>
            <person name="Choi T."/>
            <person name="Kim D."/>
            <person name="Ryu S."/>
            <person name="Kim W."/>
        </authorList>
    </citation>
    <scope>NUCLEOTIDE SEQUENCE [LARGE SCALE GENOMIC DNA]</scope>
    <source>
        <tissue evidence="1">Muscle</tissue>
    </source>
</reference>
<comment type="caution">
    <text evidence="1">The sequence shown here is derived from an EMBL/GenBank/DDBJ whole genome shotgun (WGS) entry which is preliminary data.</text>
</comment>
<evidence type="ECO:0000313" key="1">
    <source>
        <dbReference type="EMBL" id="MPC33070.1"/>
    </source>
</evidence>